<name>A0A1I7Z3L2_9BILA</name>
<protein>
    <submittedName>
        <fullName evidence="4">WAP domain-containing protein</fullName>
    </submittedName>
</protein>
<evidence type="ECO:0000313" key="3">
    <source>
        <dbReference type="Proteomes" id="UP000095287"/>
    </source>
</evidence>
<dbReference type="SUPFAM" id="SSF57256">
    <property type="entry name" value="Elafin-like"/>
    <property type="match status" value="1"/>
</dbReference>
<dbReference type="SMART" id="SM00217">
    <property type="entry name" value="WAP"/>
    <property type="match status" value="1"/>
</dbReference>
<dbReference type="Proteomes" id="UP000095287">
    <property type="component" value="Unplaced"/>
</dbReference>
<dbReference type="Pfam" id="PF00095">
    <property type="entry name" value="WAP"/>
    <property type="match status" value="1"/>
</dbReference>
<dbReference type="Gene3D" id="4.10.75.10">
    <property type="entry name" value="Elafin-like"/>
    <property type="match status" value="1"/>
</dbReference>
<dbReference type="WBParaSite" id="L893_g22470.t1">
    <property type="protein sequence ID" value="L893_g22470.t1"/>
    <property type="gene ID" value="L893_g22470"/>
</dbReference>
<dbReference type="PROSITE" id="PS51390">
    <property type="entry name" value="WAP"/>
    <property type="match status" value="1"/>
</dbReference>
<feature type="domain" description="WAP" evidence="2">
    <location>
        <begin position="159"/>
        <end position="205"/>
    </location>
</feature>
<dbReference type="GO" id="GO:0005576">
    <property type="term" value="C:extracellular region"/>
    <property type="evidence" value="ECO:0007669"/>
    <property type="project" value="InterPro"/>
</dbReference>
<proteinExistence type="predicted"/>
<keyword evidence="1" id="KW-0732">Signal</keyword>
<dbReference type="GO" id="GO:0030414">
    <property type="term" value="F:peptidase inhibitor activity"/>
    <property type="evidence" value="ECO:0007669"/>
    <property type="project" value="InterPro"/>
</dbReference>
<organism evidence="3 4">
    <name type="scientific">Steinernema glaseri</name>
    <dbReference type="NCBI Taxonomy" id="37863"/>
    <lineage>
        <taxon>Eukaryota</taxon>
        <taxon>Metazoa</taxon>
        <taxon>Ecdysozoa</taxon>
        <taxon>Nematoda</taxon>
        <taxon>Chromadorea</taxon>
        <taxon>Rhabditida</taxon>
        <taxon>Tylenchina</taxon>
        <taxon>Panagrolaimomorpha</taxon>
        <taxon>Strongyloidoidea</taxon>
        <taxon>Steinernematidae</taxon>
        <taxon>Steinernema</taxon>
    </lineage>
</organism>
<dbReference type="InterPro" id="IPR036645">
    <property type="entry name" value="Elafin-like_sf"/>
</dbReference>
<sequence length="224" mass="25615">MSVFGLLFASIVVVVVGGSVVRDLGHPVPSGDIEYTLQCPQCYSEKKGKDGKYRCVREPDCCLPREHKINCVVNPCLFFQKSCKEAAYCVPVPCGPDYCTNELYDLNYDLIDFNYCNKTSDTSRTRIHTNKSKQIVLVRRAQTQPAVIRHMKVFDTTRFHMKPGGCSQRREIIKVCVNECTYDRECPGRQRCCSNGCARRCMQATPHHPHNYLNFPITIVRRHN</sequence>
<evidence type="ECO:0000313" key="4">
    <source>
        <dbReference type="WBParaSite" id="L893_g22470.t1"/>
    </source>
</evidence>
<dbReference type="AlphaFoldDB" id="A0A1I7Z3L2"/>
<accession>A0A1I7Z3L2</accession>
<keyword evidence="3" id="KW-1185">Reference proteome</keyword>
<dbReference type="InterPro" id="IPR008197">
    <property type="entry name" value="WAP_dom"/>
</dbReference>
<feature type="chain" id="PRO_5009312939" evidence="1">
    <location>
        <begin position="18"/>
        <end position="224"/>
    </location>
</feature>
<evidence type="ECO:0000259" key="2">
    <source>
        <dbReference type="PROSITE" id="PS51390"/>
    </source>
</evidence>
<reference evidence="4" key="1">
    <citation type="submission" date="2016-11" db="UniProtKB">
        <authorList>
            <consortium name="WormBaseParasite"/>
        </authorList>
    </citation>
    <scope>IDENTIFICATION</scope>
</reference>
<feature type="signal peptide" evidence="1">
    <location>
        <begin position="1"/>
        <end position="17"/>
    </location>
</feature>
<evidence type="ECO:0000256" key="1">
    <source>
        <dbReference type="SAM" id="SignalP"/>
    </source>
</evidence>